<proteinExistence type="predicted"/>
<feature type="non-terminal residue" evidence="2">
    <location>
        <position position="1"/>
    </location>
</feature>
<evidence type="ECO:0000313" key="2">
    <source>
        <dbReference type="EMBL" id="CAA9412501.1"/>
    </source>
</evidence>
<dbReference type="EMBL" id="CADCUP010000194">
    <property type="protein sequence ID" value="CAA9412501.1"/>
    <property type="molecule type" value="Genomic_DNA"/>
</dbReference>
<reference evidence="2" key="1">
    <citation type="submission" date="2020-02" db="EMBL/GenBank/DDBJ databases">
        <authorList>
            <person name="Meier V. D."/>
        </authorList>
    </citation>
    <scope>NUCLEOTIDE SEQUENCE</scope>
    <source>
        <strain evidence="2">AVDCRST_MAG06</strain>
    </source>
</reference>
<dbReference type="AlphaFoldDB" id="A0A6J4PGV6"/>
<sequence>AGVPAQRPRARRRVRRPGRRAAHRGVLRARPRHPRPPRQVPARRRRDRRRVRARGVALGGPGDRGLAGLQRDGAVHRDLDQRRHLAGLGAGLDALVRRARHRAQRRHVLRRRARHPRRPAPHRHRARARASPGLPRRGRRRLGRPHRLRQHRL</sequence>
<feature type="region of interest" description="Disordered" evidence="1">
    <location>
        <begin position="102"/>
        <end position="153"/>
    </location>
</feature>
<feature type="region of interest" description="Disordered" evidence="1">
    <location>
        <begin position="1"/>
        <end position="70"/>
    </location>
</feature>
<feature type="compositionally biased region" description="Basic residues" evidence="1">
    <location>
        <begin position="102"/>
        <end position="128"/>
    </location>
</feature>
<evidence type="ECO:0000256" key="1">
    <source>
        <dbReference type="SAM" id="MobiDB-lite"/>
    </source>
</evidence>
<protein>
    <submittedName>
        <fullName evidence="2">Uncharacterized protein</fullName>
    </submittedName>
</protein>
<organism evidence="2">
    <name type="scientific">uncultured Nocardioides sp</name>
    <dbReference type="NCBI Taxonomy" id="198441"/>
    <lineage>
        <taxon>Bacteria</taxon>
        <taxon>Bacillati</taxon>
        <taxon>Actinomycetota</taxon>
        <taxon>Actinomycetes</taxon>
        <taxon>Propionibacteriales</taxon>
        <taxon>Nocardioidaceae</taxon>
        <taxon>Nocardioides</taxon>
        <taxon>environmental samples</taxon>
    </lineage>
</organism>
<name>A0A6J4PGV6_9ACTN</name>
<accession>A0A6J4PGV6</accession>
<feature type="compositionally biased region" description="Basic residues" evidence="1">
    <location>
        <begin position="8"/>
        <end position="53"/>
    </location>
</feature>
<feature type="non-terminal residue" evidence="2">
    <location>
        <position position="153"/>
    </location>
</feature>
<feature type="compositionally biased region" description="Basic residues" evidence="1">
    <location>
        <begin position="136"/>
        <end position="153"/>
    </location>
</feature>
<gene>
    <name evidence="2" type="ORF">AVDCRST_MAG06-2882</name>
</gene>